<evidence type="ECO:0000256" key="2">
    <source>
        <dbReference type="SAM" id="Coils"/>
    </source>
</evidence>
<feature type="domain" description="CusB-like beta-barrel" evidence="4">
    <location>
        <begin position="283"/>
        <end position="357"/>
    </location>
</feature>
<dbReference type="PROSITE" id="PS51257">
    <property type="entry name" value="PROKAR_LIPOPROTEIN"/>
    <property type="match status" value="1"/>
</dbReference>
<evidence type="ECO:0000256" key="1">
    <source>
        <dbReference type="ARBA" id="ARBA00022448"/>
    </source>
</evidence>
<comment type="caution">
    <text evidence="7">The sequence shown here is derived from an EMBL/GenBank/DDBJ whole genome shotgun (WGS) entry which is preliminary data.</text>
</comment>
<keyword evidence="2" id="KW-0175">Coiled coil</keyword>
<evidence type="ECO:0000259" key="4">
    <source>
        <dbReference type="Pfam" id="PF25954"/>
    </source>
</evidence>
<evidence type="ECO:0000259" key="6">
    <source>
        <dbReference type="Pfam" id="PF25975"/>
    </source>
</evidence>
<proteinExistence type="predicted"/>
<sequence length="439" mass="47492">MLKNISSLWLALTYTLVLGACQMQFQTGKPGENAVVIDKPQPRNSDGMYRLTDDQIKRAKLKTVPVGTNGIAQELEFSSVIEAPFEEIGTVSPQMNGVVSRVLVDLGDHVRKGQVLLYVNSPDVAEAQSNYFDALAKMTSARAEMELIKTRIDVAEKDRQRLKDLVDEGISSKKDLEASQGRYAATRAELVAAEATYKAAQAQFAAAGVKLKALGISKPQSSPDGFTSELPLLSPRDGIVIQRNVVAGQGVSPTMANYPTSNAANNANAVTSHALLSIANLKKVWVMLEVPQSQISYLDLDSLVKFETEVAPGEVFWGKITKMGQHYDPVSHCVQVRTEIDNSRGLLKPGMMIIAKVNVKPHNQSGLTVASQALQNIEGKDFVFVKTGEQTFAQIEVKRLGTNGATSQIEGKIKPGAEVVGEGSFYLKTEAVKRAMGEG</sequence>
<feature type="domain" description="CzcB-like C-terminal circularly permuted SH3-like" evidence="6">
    <location>
        <begin position="367"/>
        <end position="428"/>
    </location>
</feature>
<feature type="domain" description="CzcB-like barrel-sandwich hybrid" evidence="5">
    <location>
        <begin position="90"/>
        <end position="254"/>
    </location>
</feature>
<dbReference type="InterPro" id="IPR051909">
    <property type="entry name" value="MFP_Cation_Efflux"/>
</dbReference>
<dbReference type="EMBL" id="JAFLCK010000052">
    <property type="protein sequence ID" value="MBN8662752.1"/>
    <property type="molecule type" value="Genomic_DNA"/>
</dbReference>
<gene>
    <name evidence="7" type="ORF">J0M35_20455</name>
</gene>
<feature type="coiled-coil region" evidence="2">
    <location>
        <begin position="138"/>
        <end position="203"/>
    </location>
</feature>
<dbReference type="Gene3D" id="1.20.1600.10">
    <property type="entry name" value="Outer membrane efflux proteins (OEP)"/>
    <property type="match status" value="1"/>
</dbReference>
<dbReference type="InterPro" id="IPR058649">
    <property type="entry name" value="CzcB_C"/>
</dbReference>
<dbReference type="Gene3D" id="2.40.30.170">
    <property type="match status" value="1"/>
</dbReference>
<dbReference type="Gene3D" id="2.40.420.20">
    <property type="match status" value="1"/>
</dbReference>
<organism evidence="7 8">
    <name type="scientific">Candidatus Obscuribacter phosphatis</name>
    <dbReference type="NCBI Taxonomy" id="1906157"/>
    <lineage>
        <taxon>Bacteria</taxon>
        <taxon>Bacillati</taxon>
        <taxon>Candidatus Melainabacteria</taxon>
        <taxon>Candidatus Obscuribacterales</taxon>
        <taxon>Candidatus Obscuribacteraceae</taxon>
        <taxon>Candidatus Obscuribacter</taxon>
    </lineage>
</organism>
<keyword evidence="3" id="KW-0732">Signal</keyword>
<evidence type="ECO:0000256" key="3">
    <source>
        <dbReference type="SAM" id="SignalP"/>
    </source>
</evidence>
<protein>
    <submittedName>
        <fullName evidence="7">Efflux RND transporter periplasmic adaptor subunit</fullName>
    </submittedName>
</protein>
<evidence type="ECO:0000259" key="5">
    <source>
        <dbReference type="Pfam" id="PF25973"/>
    </source>
</evidence>
<dbReference type="SUPFAM" id="SSF111369">
    <property type="entry name" value="HlyD-like secretion proteins"/>
    <property type="match status" value="1"/>
</dbReference>
<evidence type="ECO:0000313" key="8">
    <source>
        <dbReference type="Proteomes" id="UP000664277"/>
    </source>
</evidence>
<reference evidence="7" key="1">
    <citation type="submission" date="2021-02" db="EMBL/GenBank/DDBJ databases">
        <title>Genome-Resolved Metagenomics of a Microbial Community Performing Photosynthetic Biological Nutrient Removal.</title>
        <authorList>
            <person name="Mcdaniel E.A."/>
        </authorList>
    </citation>
    <scope>NUCLEOTIDE SEQUENCE</scope>
    <source>
        <strain evidence="7">UWPOB_OBS1</strain>
    </source>
</reference>
<dbReference type="GO" id="GO:0060003">
    <property type="term" value="P:copper ion export"/>
    <property type="evidence" value="ECO:0007669"/>
    <property type="project" value="TreeGrafter"/>
</dbReference>
<dbReference type="Pfam" id="PF25973">
    <property type="entry name" value="BSH_CzcB"/>
    <property type="match status" value="1"/>
</dbReference>
<dbReference type="PANTHER" id="PTHR30097">
    <property type="entry name" value="CATION EFFLUX SYSTEM PROTEIN CUSB"/>
    <property type="match status" value="1"/>
</dbReference>
<dbReference type="Pfam" id="PF25975">
    <property type="entry name" value="CzcB_C"/>
    <property type="match status" value="1"/>
</dbReference>
<dbReference type="Proteomes" id="UP000664277">
    <property type="component" value="Unassembled WGS sequence"/>
</dbReference>
<dbReference type="GO" id="GO:0015679">
    <property type="term" value="P:plasma membrane copper ion transport"/>
    <property type="evidence" value="ECO:0007669"/>
    <property type="project" value="TreeGrafter"/>
</dbReference>
<evidence type="ECO:0000313" key="7">
    <source>
        <dbReference type="EMBL" id="MBN8662752.1"/>
    </source>
</evidence>
<name>A0A8J7PD99_9BACT</name>
<keyword evidence="1" id="KW-0813">Transport</keyword>
<dbReference type="Pfam" id="PF25954">
    <property type="entry name" value="Beta-barrel_RND_2"/>
    <property type="match status" value="1"/>
</dbReference>
<dbReference type="Gene3D" id="2.40.50.100">
    <property type="match status" value="1"/>
</dbReference>
<feature type="chain" id="PRO_5035311247" evidence="3">
    <location>
        <begin position="20"/>
        <end position="439"/>
    </location>
</feature>
<dbReference type="AlphaFoldDB" id="A0A8J7PD99"/>
<dbReference type="GO" id="GO:0030313">
    <property type="term" value="C:cell envelope"/>
    <property type="evidence" value="ECO:0007669"/>
    <property type="project" value="TreeGrafter"/>
</dbReference>
<dbReference type="InterPro" id="IPR058792">
    <property type="entry name" value="Beta-barrel_RND_2"/>
</dbReference>
<dbReference type="PANTHER" id="PTHR30097:SF4">
    <property type="entry name" value="SLR6042 PROTEIN"/>
    <property type="match status" value="1"/>
</dbReference>
<dbReference type="InterPro" id="IPR058647">
    <property type="entry name" value="BSH_CzcB-like"/>
</dbReference>
<accession>A0A8J7PD99</accession>
<feature type="signal peptide" evidence="3">
    <location>
        <begin position="1"/>
        <end position="19"/>
    </location>
</feature>